<evidence type="ECO:0000313" key="1">
    <source>
        <dbReference type="EMBL" id="ETD15581.1"/>
    </source>
</evidence>
<gene>
    <name evidence="1" type="ORF">HMPREF1201_02927</name>
</gene>
<accession>A0A829NFV8</accession>
<keyword evidence="2" id="KW-1185">Reference proteome</keyword>
<name>A0A829NFV8_MEDG5</name>
<comment type="caution">
    <text evidence="1">The sequence shown here is derived from an EMBL/GenBank/DDBJ whole genome shotgun (WGS) entry which is preliminary data.</text>
</comment>
<protein>
    <submittedName>
        <fullName evidence="1">Uncharacterized protein</fullName>
    </submittedName>
</protein>
<reference evidence="1 2" key="1">
    <citation type="submission" date="2013-10" db="EMBL/GenBank/DDBJ databases">
        <title>The Genome Sequence of Ruminococcus gnavus CC55_001C.</title>
        <authorList>
            <consortium name="The Broad Institute Genomics Platform"/>
            <person name="Earl A."/>
            <person name="Allen-Vercoe E."/>
            <person name="Daigneault M."/>
            <person name="Young S.K."/>
            <person name="Zeng Q."/>
            <person name="Gargeya S."/>
            <person name="Fitzgerald M."/>
            <person name="Abouelleil A."/>
            <person name="Alvarado L."/>
            <person name="Chapman S.B."/>
            <person name="Gainer-Dewar J."/>
            <person name="Goldberg J."/>
            <person name="Griggs A."/>
            <person name="Gujja S."/>
            <person name="Hansen M."/>
            <person name="Howarth C."/>
            <person name="Imamovic A."/>
            <person name="Ireland A."/>
            <person name="Larimer J."/>
            <person name="McCowan C."/>
            <person name="Murphy C."/>
            <person name="Pearson M."/>
            <person name="Poon T.W."/>
            <person name="Priest M."/>
            <person name="Roberts A."/>
            <person name="Saif S."/>
            <person name="Shea T."/>
            <person name="Sykes S."/>
            <person name="Wortman J."/>
            <person name="Nusbaum C."/>
            <person name="Birren B."/>
        </authorList>
    </citation>
    <scope>NUCLEOTIDE SEQUENCE [LARGE SCALE GENOMIC DNA]</scope>
    <source>
        <strain evidence="1 2">CC55_001C</strain>
    </source>
</reference>
<sequence>MDSISSVTFQYVSGTVDAGSCERDLYHER</sequence>
<evidence type="ECO:0000313" key="2">
    <source>
        <dbReference type="Proteomes" id="UP000018690"/>
    </source>
</evidence>
<proteinExistence type="predicted"/>
<dbReference type="EMBL" id="AZJF01000012">
    <property type="protein sequence ID" value="ETD15581.1"/>
    <property type="molecule type" value="Genomic_DNA"/>
</dbReference>
<dbReference type="AlphaFoldDB" id="A0A829NFV8"/>
<dbReference type="Proteomes" id="UP000018690">
    <property type="component" value="Unassembled WGS sequence"/>
</dbReference>
<organism evidence="1 2">
    <name type="scientific">Mediterraneibacter gnavus (strain CC55_001C)</name>
    <dbReference type="NCBI Taxonomy" id="1073375"/>
    <lineage>
        <taxon>Bacteria</taxon>
        <taxon>Bacillati</taxon>
        <taxon>Bacillota</taxon>
        <taxon>Clostridia</taxon>
        <taxon>Lachnospirales</taxon>
        <taxon>Lachnospiraceae</taxon>
        <taxon>Mediterraneibacter</taxon>
    </lineage>
</organism>